<keyword evidence="7" id="KW-1185">Reference proteome</keyword>
<dbReference type="PROSITE" id="PS50931">
    <property type="entry name" value="HTH_LYSR"/>
    <property type="match status" value="1"/>
</dbReference>
<dbReference type="InterPro" id="IPR050389">
    <property type="entry name" value="LysR-type_TF"/>
</dbReference>
<dbReference type="InterPro" id="IPR000847">
    <property type="entry name" value="LysR_HTH_N"/>
</dbReference>
<proteinExistence type="inferred from homology"/>
<dbReference type="InterPro" id="IPR036390">
    <property type="entry name" value="WH_DNA-bd_sf"/>
</dbReference>
<dbReference type="SUPFAM" id="SSF46785">
    <property type="entry name" value="Winged helix' DNA-binding domain"/>
    <property type="match status" value="1"/>
</dbReference>
<dbReference type="EMBL" id="JAMFLX010000023">
    <property type="protein sequence ID" value="MCL6271324.1"/>
    <property type="molecule type" value="Genomic_DNA"/>
</dbReference>
<dbReference type="PANTHER" id="PTHR30118">
    <property type="entry name" value="HTH-TYPE TRANSCRIPTIONAL REGULATOR LEUO-RELATED"/>
    <property type="match status" value="1"/>
</dbReference>
<organism evidence="6 7">
    <name type="scientific">Parendozoicomonas callyspongiae</name>
    <dbReference type="NCBI Taxonomy" id="2942213"/>
    <lineage>
        <taxon>Bacteria</taxon>
        <taxon>Pseudomonadati</taxon>
        <taxon>Pseudomonadota</taxon>
        <taxon>Gammaproteobacteria</taxon>
        <taxon>Oceanospirillales</taxon>
        <taxon>Endozoicomonadaceae</taxon>
        <taxon>Parendozoicomonas</taxon>
    </lineage>
</organism>
<evidence type="ECO:0000313" key="6">
    <source>
        <dbReference type="EMBL" id="MCL6271324.1"/>
    </source>
</evidence>
<evidence type="ECO:0000256" key="1">
    <source>
        <dbReference type="ARBA" id="ARBA00009437"/>
    </source>
</evidence>
<evidence type="ECO:0000256" key="3">
    <source>
        <dbReference type="ARBA" id="ARBA00023125"/>
    </source>
</evidence>
<dbReference type="InterPro" id="IPR005119">
    <property type="entry name" value="LysR_subst-bd"/>
</dbReference>
<dbReference type="RefSeq" id="WP_249700867.1">
    <property type="nucleotide sequence ID" value="NZ_JAMFLX010000023.1"/>
</dbReference>
<keyword evidence="3" id="KW-0238">DNA-binding</keyword>
<comment type="similarity">
    <text evidence="1">Belongs to the LysR transcriptional regulatory family.</text>
</comment>
<sequence>MSNINWKGVDLNLLLTFDALMVQRSVSRAAEQMHLGQSAMSYNLNRLRKLLKDPLFERQGHIMVPTRRAEDLAPRIQAVLTAIRDDILQPASFVPGEYCGRIQIGLNDYTELVFGPVLFDALMQQAPGCQIVFRAADDSNYQQLFEQGEIDLAIGTYPELPEGLVRQQLYREKHVCLFDNSMLQVDQPISLEDYLATPQAMVSPTGELASPVDKRLSNLGYERHMVLGSSRFITLRHLLIGRRLLCVMAEMMGRTEFFAHKLTICPPPVEVPDFDIEMILKKRDCNHPRMQWLSNQVQQVIKQHIASIFAKSGKSSEQNVSQAGLPQPG</sequence>
<keyword evidence="4" id="KW-0804">Transcription</keyword>
<comment type="caution">
    <text evidence="6">The sequence shown here is derived from an EMBL/GenBank/DDBJ whole genome shotgun (WGS) entry which is preliminary data.</text>
</comment>
<dbReference type="Pfam" id="PF03466">
    <property type="entry name" value="LysR_substrate"/>
    <property type="match status" value="1"/>
</dbReference>
<dbReference type="Gene3D" id="3.40.190.10">
    <property type="entry name" value="Periplasmic binding protein-like II"/>
    <property type="match status" value="2"/>
</dbReference>
<evidence type="ECO:0000313" key="7">
    <source>
        <dbReference type="Proteomes" id="UP001203338"/>
    </source>
</evidence>
<dbReference type="Gene3D" id="1.10.10.10">
    <property type="entry name" value="Winged helix-like DNA-binding domain superfamily/Winged helix DNA-binding domain"/>
    <property type="match status" value="1"/>
</dbReference>
<evidence type="ECO:0000256" key="4">
    <source>
        <dbReference type="ARBA" id="ARBA00023163"/>
    </source>
</evidence>
<evidence type="ECO:0000256" key="2">
    <source>
        <dbReference type="ARBA" id="ARBA00023015"/>
    </source>
</evidence>
<dbReference type="SUPFAM" id="SSF53850">
    <property type="entry name" value="Periplasmic binding protein-like II"/>
    <property type="match status" value="1"/>
</dbReference>
<dbReference type="PANTHER" id="PTHR30118:SF15">
    <property type="entry name" value="TRANSCRIPTIONAL REGULATORY PROTEIN"/>
    <property type="match status" value="1"/>
</dbReference>
<dbReference type="Proteomes" id="UP001203338">
    <property type="component" value="Unassembled WGS sequence"/>
</dbReference>
<dbReference type="PRINTS" id="PR00039">
    <property type="entry name" value="HTHLYSR"/>
</dbReference>
<reference evidence="6 7" key="1">
    <citation type="submission" date="2022-05" db="EMBL/GenBank/DDBJ databases">
        <authorList>
            <person name="Park J.-S."/>
        </authorList>
    </citation>
    <scope>NUCLEOTIDE SEQUENCE [LARGE SCALE GENOMIC DNA]</scope>
    <source>
        <strain evidence="6 7">2012CJ34-2</strain>
    </source>
</reference>
<keyword evidence="2" id="KW-0805">Transcription regulation</keyword>
<dbReference type="Pfam" id="PF00126">
    <property type="entry name" value="HTH_1"/>
    <property type="match status" value="1"/>
</dbReference>
<feature type="domain" description="HTH lysR-type" evidence="5">
    <location>
        <begin position="9"/>
        <end position="66"/>
    </location>
</feature>
<accession>A0ABT0PIV1</accession>
<gene>
    <name evidence="6" type="ORF">M3P05_15475</name>
</gene>
<evidence type="ECO:0000259" key="5">
    <source>
        <dbReference type="PROSITE" id="PS50931"/>
    </source>
</evidence>
<protein>
    <submittedName>
        <fullName evidence="6">LysR family transcriptional regulator</fullName>
    </submittedName>
</protein>
<name>A0ABT0PIV1_9GAMM</name>
<dbReference type="InterPro" id="IPR036388">
    <property type="entry name" value="WH-like_DNA-bd_sf"/>
</dbReference>